<organism evidence="1">
    <name type="scientific">freshwater metagenome</name>
    <dbReference type="NCBI Taxonomy" id="449393"/>
    <lineage>
        <taxon>unclassified sequences</taxon>
        <taxon>metagenomes</taxon>
        <taxon>ecological metagenomes</taxon>
    </lineage>
</organism>
<evidence type="ECO:0008006" key="2">
    <source>
        <dbReference type="Google" id="ProtNLM"/>
    </source>
</evidence>
<reference evidence="1" key="1">
    <citation type="submission" date="2014-06" db="EMBL/GenBank/DDBJ databases">
        <title>Key roles for freshwater Actinobacteria revealed by deep metagenomic sequencing.</title>
        <authorList>
            <person name="Ghai R."/>
            <person name="Mizuno C.M."/>
            <person name="Picazo A."/>
            <person name="Camacho A."/>
            <person name="Rodriguez-Valera F."/>
        </authorList>
    </citation>
    <scope>NUCLEOTIDE SEQUENCE</scope>
</reference>
<gene>
    <name evidence="1" type="ORF">GM51_15505</name>
</gene>
<name>A0A094PZH8_9ZZZZ</name>
<protein>
    <recommendedName>
        <fullName evidence="2">Lipoprotein</fullName>
    </recommendedName>
</protein>
<sequence>MKKLCLLAVVLVTGVACTNDNGSDNEPNISPTPLTNEQATRLAQAGYLNLLAGGAEFEANSAFLGSQLNERVRLVGEIDWQNHVGRALVSSTDRNDGVTEVYWDETTVLERRPDMDGLISSLGGPDRPWVARSPEPESRQLDRLLALVMGLAIEQPENAILLQQTEGSSFVRNDVLRTRSVEVLRYGTRNLYWLAVDDESMLRFEGNSAGGSAPTIIDFLRLGPVNVPRPPEADIVASATIPEIYSEFAGN</sequence>
<comment type="caution">
    <text evidence="1">The sequence shown here is derived from an EMBL/GenBank/DDBJ whole genome shotgun (WGS) entry which is preliminary data.</text>
</comment>
<dbReference type="AlphaFoldDB" id="A0A094PZH8"/>
<dbReference type="PROSITE" id="PS51257">
    <property type="entry name" value="PROKAR_LIPOPROTEIN"/>
    <property type="match status" value="1"/>
</dbReference>
<dbReference type="EMBL" id="JNSL01000122">
    <property type="protein sequence ID" value="KGA15179.1"/>
    <property type="molecule type" value="Genomic_DNA"/>
</dbReference>
<proteinExistence type="predicted"/>
<evidence type="ECO:0000313" key="1">
    <source>
        <dbReference type="EMBL" id="KGA15179.1"/>
    </source>
</evidence>
<accession>A0A094PZH8</accession>